<dbReference type="STRING" id="81409.SAMN04515656_104120"/>
<dbReference type="AlphaFoldDB" id="A0A1H3YUI4"/>
<accession>A0A1H3YUI4</accession>
<evidence type="ECO:0000313" key="2">
    <source>
        <dbReference type="EMBL" id="SEA15213.1"/>
    </source>
</evidence>
<organism evidence="2 3">
    <name type="scientific">Eubacterium aggregans</name>
    <dbReference type="NCBI Taxonomy" id="81409"/>
    <lineage>
        <taxon>Bacteria</taxon>
        <taxon>Bacillati</taxon>
        <taxon>Bacillota</taxon>
        <taxon>Clostridia</taxon>
        <taxon>Eubacteriales</taxon>
        <taxon>Eubacteriaceae</taxon>
        <taxon>Eubacterium</taxon>
    </lineage>
</organism>
<name>A0A1H3YUI4_9FIRM</name>
<evidence type="ECO:0000256" key="1">
    <source>
        <dbReference type="SAM" id="Coils"/>
    </source>
</evidence>
<dbReference type="Proteomes" id="UP000199394">
    <property type="component" value="Unassembled WGS sequence"/>
</dbReference>
<evidence type="ECO:0000313" key="3">
    <source>
        <dbReference type="Proteomes" id="UP000199394"/>
    </source>
</evidence>
<sequence length="126" mass="14525">MYGLPGVIAFKGYPNIEAYELLFGPLEDTTQYVMTKQDLEDVVSKRCGPWVWHALQTDVEAEQDSESELDSLYEEMRFWEDTAREAAEALKELSASIRERKKFTASAKEKIIKDIEDTITILEKEL</sequence>
<protein>
    <submittedName>
        <fullName evidence="2">Uncharacterized protein</fullName>
    </submittedName>
</protein>
<keyword evidence="1" id="KW-0175">Coiled coil</keyword>
<reference evidence="2 3" key="1">
    <citation type="submission" date="2016-10" db="EMBL/GenBank/DDBJ databases">
        <authorList>
            <person name="de Groot N.N."/>
        </authorList>
    </citation>
    <scope>NUCLEOTIDE SEQUENCE [LARGE SCALE GENOMIC DNA]</scope>
    <source>
        <strain evidence="2 3">SR12</strain>
    </source>
</reference>
<keyword evidence="3" id="KW-1185">Reference proteome</keyword>
<gene>
    <name evidence="2" type="ORF">SAMN04515656_104120</name>
</gene>
<dbReference type="EMBL" id="FNRK01000004">
    <property type="protein sequence ID" value="SEA15213.1"/>
    <property type="molecule type" value="Genomic_DNA"/>
</dbReference>
<dbReference type="OrthoDB" id="9858853at2"/>
<dbReference type="RefSeq" id="WP_090305220.1">
    <property type="nucleotide sequence ID" value="NZ_FNRK01000004.1"/>
</dbReference>
<proteinExistence type="predicted"/>
<feature type="coiled-coil region" evidence="1">
    <location>
        <begin position="69"/>
        <end position="125"/>
    </location>
</feature>